<organism evidence="1 2">
    <name type="scientific">Pholiota conissans</name>
    <dbReference type="NCBI Taxonomy" id="109636"/>
    <lineage>
        <taxon>Eukaryota</taxon>
        <taxon>Fungi</taxon>
        <taxon>Dikarya</taxon>
        <taxon>Basidiomycota</taxon>
        <taxon>Agaricomycotina</taxon>
        <taxon>Agaricomycetes</taxon>
        <taxon>Agaricomycetidae</taxon>
        <taxon>Agaricales</taxon>
        <taxon>Agaricineae</taxon>
        <taxon>Strophariaceae</taxon>
        <taxon>Pholiota</taxon>
    </lineage>
</organism>
<name>A0A9P6CT26_9AGAR</name>
<proteinExistence type="predicted"/>
<dbReference type="AlphaFoldDB" id="A0A9P6CT26"/>
<sequence>MTLMRLLSDITHLRLQPHQPRDDAGQWRPQRLKLSFLLPFPLRRPYESISKEELEPRLESDLGPTDVAPADEQERAHDAFFGSSRCQLLRHHPVYLALLLLVPRRLRLKRHEATVRRKAESEWQDVQEDAFEAVTSSRKRCLFPKKYHSPQRNLSALSFGISYGGGRTRPGNLCHSKRNSFELSKLRKNASISRIAGHASASFAIWAPKFHSYEDHLNDLLRDDPNLFSNSVWDSKLVIEFPAGSTILQGFQKT</sequence>
<keyword evidence="2" id="KW-1185">Reference proteome</keyword>
<evidence type="ECO:0000313" key="1">
    <source>
        <dbReference type="EMBL" id="KAF9471143.1"/>
    </source>
</evidence>
<protein>
    <submittedName>
        <fullName evidence="1">Uncharacterized protein</fullName>
    </submittedName>
</protein>
<dbReference type="Proteomes" id="UP000807469">
    <property type="component" value="Unassembled WGS sequence"/>
</dbReference>
<dbReference type="EMBL" id="MU155750">
    <property type="protein sequence ID" value="KAF9471143.1"/>
    <property type="molecule type" value="Genomic_DNA"/>
</dbReference>
<gene>
    <name evidence="1" type="ORF">BDN70DRAFT_901579</name>
</gene>
<comment type="caution">
    <text evidence="1">The sequence shown here is derived from an EMBL/GenBank/DDBJ whole genome shotgun (WGS) entry which is preliminary data.</text>
</comment>
<dbReference type="OrthoDB" id="3025143at2759"/>
<reference evidence="1" key="1">
    <citation type="submission" date="2020-11" db="EMBL/GenBank/DDBJ databases">
        <authorList>
            <consortium name="DOE Joint Genome Institute"/>
            <person name="Ahrendt S."/>
            <person name="Riley R."/>
            <person name="Andreopoulos W."/>
            <person name="Labutti K."/>
            <person name="Pangilinan J."/>
            <person name="Ruiz-Duenas F.J."/>
            <person name="Barrasa J.M."/>
            <person name="Sanchez-Garcia M."/>
            <person name="Camarero S."/>
            <person name="Miyauchi S."/>
            <person name="Serrano A."/>
            <person name="Linde D."/>
            <person name="Babiker R."/>
            <person name="Drula E."/>
            <person name="Ayuso-Fernandez I."/>
            <person name="Pacheco R."/>
            <person name="Padilla G."/>
            <person name="Ferreira P."/>
            <person name="Barriuso J."/>
            <person name="Kellner H."/>
            <person name="Castanera R."/>
            <person name="Alfaro M."/>
            <person name="Ramirez L."/>
            <person name="Pisabarro A.G."/>
            <person name="Kuo A."/>
            <person name="Tritt A."/>
            <person name="Lipzen A."/>
            <person name="He G."/>
            <person name="Yan M."/>
            <person name="Ng V."/>
            <person name="Cullen D."/>
            <person name="Martin F."/>
            <person name="Rosso M.-N."/>
            <person name="Henrissat B."/>
            <person name="Hibbett D."/>
            <person name="Martinez A.T."/>
            <person name="Grigoriev I.V."/>
        </authorList>
    </citation>
    <scope>NUCLEOTIDE SEQUENCE</scope>
    <source>
        <strain evidence="1">CIRM-BRFM 674</strain>
    </source>
</reference>
<accession>A0A9P6CT26</accession>
<evidence type="ECO:0000313" key="2">
    <source>
        <dbReference type="Proteomes" id="UP000807469"/>
    </source>
</evidence>